<dbReference type="PANTHER" id="PTHR30606">
    <property type="entry name" value="LIPID A BIOSYNTHESIS LAUROYL ACYLTRANSFERASE"/>
    <property type="match status" value="1"/>
</dbReference>
<dbReference type="PANTHER" id="PTHR30606:SF10">
    <property type="entry name" value="PHOSPHATIDYLINOSITOL MANNOSIDE ACYLTRANSFERASE"/>
    <property type="match status" value="1"/>
</dbReference>
<comment type="subcellular location">
    <subcellularLocation>
        <location evidence="1">Cell inner membrane</location>
    </subcellularLocation>
</comment>
<evidence type="ECO:0000313" key="8">
    <source>
        <dbReference type="Proteomes" id="UP000055060"/>
    </source>
</evidence>
<dbReference type="AlphaFoldDB" id="A0A0K8MZ90"/>
<dbReference type="GO" id="GO:0005886">
    <property type="term" value="C:plasma membrane"/>
    <property type="evidence" value="ECO:0007669"/>
    <property type="project" value="UniProtKB-SubCell"/>
</dbReference>
<dbReference type="STRING" id="360412.LARV_03742"/>
<evidence type="ECO:0000313" key="7">
    <source>
        <dbReference type="EMBL" id="GAP15947.1"/>
    </source>
</evidence>
<evidence type="ECO:0000256" key="5">
    <source>
        <dbReference type="ARBA" id="ARBA00023136"/>
    </source>
</evidence>
<keyword evidence="3" id="KW-0997">Cell inner membrane</keyword>
<evidence type="ECO:0000256" key="1">
    <source>
        <dbReference type="ARBA" id="ARBA00004533"/>
    </source>
</evidence>
<dbReference type="Proteomes" id="UP000055060">
    <property type="component" value="Unassembled WGS sequence"/>
</dbReference>
<keyword evidence="6 7" id="KW-0012">Acyltransferase</keyword>
<accession>A0A0K8MZ90</accession>
<sequence>MGIQDILNSQAMTKLVLKLGQSLPTRPGYGFARLMGTILGRRTYLTPVKAVRANQWVISNGKATAAELNRLALETYRTAAHCIFDFYHYMNNPKALTEMVEYSPEFEEIYQRSVMRKEGVILALCHLANFDLVGRAVALRGMPLFAITAPEAAGGYRISNQLRRQFNIEAYPASLEAVHMAVDRLRHGGTVVMGADRPFSDSHHRPRFFGRPAALPVAHIRLALKFNMPVYALGGCLKPDGNYRLWASEPVEMLHTGDKDQDVVVNAERVLAKIEENIRQFRTQWNMTYAVWPEVLPEVP</sequence>
<evidence type="ECO:0000256" key="4">
    <source>
        <dbReference type="ARBA" id="ARBA00022679"/>
    </source>
</evidence>
<reference evidence="7" key="1">
    <citation type="submission" date="2015-07" db="EMBL/GenBank/DDBJ databases">
        <title>Draft Genome Sequences of Anaerolinea thermolimosa IMO-1, Bellilinea caldifistulae GOMI-1, Leptolinea tardivitalis YMTK-2, Levilinea saccharolytica KIBI-1,Longilinea arvoryzae KOME-1, Previously Described as Members of the Anaerolineaceae (Chloroflexi).</title>
        <authorList>
            <person name="Sekiguchi Y."/>
            <person name="Ohashi A."/>
            <person name="Matsuura N."/>
            <person name="Tourlousse M.D."/>
        </authorList>
    </citation>
    <scope>NUCLEOTIDE SEQUENCE [LARGE SCALE GENOMIC DNA]</scope>
    <source>
        <strain evidence="7">KOME-1</strain>
    </source>
</reference>
<keyword evidence="8" id="KW-1185">Reference proteome</keyword>
<keyword evidence="2" id="KW-1003">Cell membrane</keyword>
<evidence type="ECO:0000256" key="2">
    <source>
        <dbReference type="ARBA" id="ARBA00022475"/>
    </source>
</evidence>
<gene>
    <name evidence="7" type="ORF">LARV_03742</name>
</gene>
<name>A0A0K8MZ90_9CHLR</name>
<dbReference type="GO" id="GO:0009247">
    <property type="term" value="P:glycolipid biosynthetic process"/>
    <property type="evidence" value="ECO:0007669"/>
    <property type="project" value="UniProtKB-ARBA"/>
</dbReference>
<keyword evidence="4 7" id="KW-0808">Transferase</keyword>
<evidence type="ECO:0000256" key="6">
    <source>
        <dbReference type="ARBA" id="ARBA00023315"/>
    </source>
</evidence>
<dbReference type="Pfam" id="PF03279">
    <property type="entry name" value="Lip_A_acyltrans"/>
    <property type="match status" value="1"/>
</dbReference>
<dbReference type="EMBL" id="DF967973">
    <property type="protein sequence ID" value="GAP15947.1"/>
    <property type="molecule type" value="Genomic_DNA"/>
</dbReference>
<keyword evidence="5" id="KW-0472">Membrane</keyword>
<dbReference type="CDD" id="cd07984">
    <property type="entry name" value="LPLAT_LABLAT-like"/>
    <property type="match status" value="1"/>
</dbReference>
<evidence type="ECO:0000256" key="3">
    <source>
        <dbReference type="ARBA" id="ARBA00022519"/>
    </source>
</evidence>
<protein>
    <submittedName>
        <fullName evidence="7">Lauroyl/myristoyl acyltransferase</fullName>
    </submittedName>
</protein>
<dbReference type="GO" id="GO:0016746">
    <property type="term" value="F:acyltransferase activity"/>
    <property type="evidence" value="ECO:0007669"/>
    <property type="project" value="UniProtKB-KW"/>
</dbReference>
<dbReference type="InterPro" id="IPR004960">
    <property type="entry name" value="LipA_acyltrans"/>
</dbReference>
<proteinExistence type="predicted"/>
<organism evidence="7">
    <name type="scientific">Longilinea arvoryzae</name>
    <dbReference type="NCBI Taxonomy" id="360412"/>
    <lineage>
        <taxon>Bacteria</taxon>
        <taxon>Bacillati</taxon>
        <taxon>Chloroflexota</taxon>
        <taxon>Anaerolineae</taxon>
        <taxon>Anaerolineales</taxon>
        <taxon>Anaerolineaceae</taxon>
        <taxon>Longilinea</taxon>
    </lineage>
</organism>